<reference evidence="1 2" key="1">
    <citation type="submission" date="2018-06" db="EMBL/GenBank/DDBJ databases">
        <title>Genomic Encyclopedia of Type Strains, Phase IV (KMG-IV): sequencing the most valuable type-strain genomes for metagenomic binning, comparative biology and taxonomic classification.</title>
        <authorList>
            <person name="Goeker M."/>
        </authorList>
    </citation>
    <scope>NUCLEOTIDE SEQUENCE [LARGE SCALE GENOMIC DNA]</scope>
    <source>
        <strain evidence="1 2">DSM 5</strain>
    </source>
</reference>
<organism evidence="1 2">
    <name type="scientific">Psychrobacillus insolitus</name>
    <dbReference type="NCBI Taxonomy" id="1461"/>
    <lineage>
        <taxon>Bacteria</taxon>
        <taxon>Bacillati</taxon>
        <taxon>Bacillota</taxon>
        <taxon>Bacilli</taxon>
        <taxon>Bacillales</taxon>
        <taxon>Bacillaceae</taxon>
        <taxon>Psychrobacillus</taxon>
    </lineage>
</organism>
<gene>
    <name evidence="1" type="ORF">C7437_1011265</name>
</gene>
<dbReference type="Proteomes" id="UP000248646">
    <property type="component" value="Unassembled WGS sequence"/>
</dbReference>
<dbReference type="OrthoDB" id="2455488at2"/>
<evidence type="ECO:0000313" key="1">
    <source>
        <dbReference type="EMBL" id="PZX08142.1"/>
    </source>
</evidence>
<dbReference type="RefSeq" id="WP_111438735.1">
    <property type="nucleotide sequence ID" value="NZ_QKZI01000001.1"/>
</dbReference>
<keyword evidence="2" id="KW-1185">Reference proteome</keyword>
<dbReference type="EMBL" id="QKZI01000001">
    <property type="protein sequence ID" value="PZX08142.1"/>
    <property type="molecule type" value="Genomic_DNA"/>
</dbReference>
<sequence length="62" mass="7300">MNLYEEKLNMLRVGDIQSLEISKEEFLAFREVLIKREDFKHFSGSAKQGATVVYTYLLKERS</sequence>
<dbReference type="AlphaFoldDB" id="A0A2W7MLA0"/>
<evidence type="ECO:0000313" key="2">
    <source>
        <dbReference type="Proteomes" id="UP000248646"/>
    </source>
</evidence>
<name>A0A2W7MLA0_9BACI</name>
<proteinExistence type="predicted"/>
<protein>
    <submittedName>
        <fullName evidence="1">Uncharacterized protein</fullName>
    </submittedName>
</protein>
<accession>A0A2W7MLA0</accession>
<comment type="caution">
    <text evidence="1">The sequence shown here is derived from an EMBL/GenBank/DDBJ whole genome shotgun (WGS) entry which is preliminary data.</text>
</comment>